<sequence length="231" mass="24972">MKLIHVMGMLALGTASLASWAGPGQELLNKQCIACHAVTKPDNTSLQRLWERKGPDLYFAGSKFNRAWMENWLQNPTVIRSGGVLYSKVVKGGGAGAPDVIDTAQLSAHPKLSKEEASQAAEALMALKGPDGLIEKGAFKNEPVNPSFVTMLFSKLRGCTSCHSAKPDAGVASGPELFTAGDRLQPDYMLAYIKDPQAFDAHVWMPKLDLNPADLQKLTGYMLTLKSAEKK</sequence>
<keyword evidence="8" id="KW-1185">Reference proteome</keyword>
<dbReference type="OrthoDB" id="9811281at2"/>
<feature type="domain" description="Cytochrome c" evidence="6">
    <location>
        <begin position="132"/>
        <end position="226"/>
    </location>
</feature>
<dbReference type="AlphaFoldDB" id="A4GA17"/>
<feature type="domain" description="Cytochrome c" evidence="6">
    <location>
        <begin position="19"/>
        <end position="111"/>
    </location>
</feature>
<dbReference type="EMBL" id="CU207211">
    <property type="protein sequence ID" value="CAL63354.1"/>
    <property type="molecule type" value="Genomic_DNA"/>
</dbReference>
<dbReference type="InterPro" id="IPR009056">
    <property type="entry name" value="Cyt_c-like_dom"/>
</dbReference>
<gene>
    <name evidence="7" type="ordered locus">HEAR3247</name>
</gene>
<keyword evidence="1 4" id="KW-0349">Heme</keyword>
<dbReference type="HOGENOM" id="CLU_1160005_0_0_4"/>
<evidence type="ECO:0000259" key="6">
    <source>
        <dbReference type="PROSITE" id="PS51007"/>
    </source>
</evidence>
<evidence type="ECO:0000256" key="2">
    <source>
        <dbReference type="ARBA" id="ARBA00022723"/>
    </source>
</evidence>
<evidence type="ECO:0000256" key="1">
    <source>
        <dbReference type="ARBA" id="ARBA00022617"/>
    </source>
</evidence>
<proteinExistence type="predicted"/>
<dbReference type="Proteomes" id="UP000006697">
    <property type="component" value="Chromosome"/>
</dbReference>
<dbReference type="GO" id="GO:0046872">
    <property type="term" value="F:metal ion binding"/>
    <property type="evidence" value="ECO:0007669"/>
    <property type="project" value="UniProtKB-KW"/>
</dbReference>
<evidence type="ECO:0000256" key="3">
    <source>
        <dbReference type="ARBA" id="ARBA00023004"/>
    </source>
</evidence>
<evidence type="ECO:0000256" key="4">
    <source>
        <dbReference type="PROSITE-ProRule" id="PRU00433"/>
    </source>
</evidence>
<dbReference type="GO" id="GO:0020037">
    <property type="term" value="F:heme binding"/>
    <property type="evidence" value="ECO:0007669"/>
    <property type="project" value="InterPro"/>
</dbReference>
<evidence type="ECO:0000256" key="5">
    <source>
        <dbReference type="SAM" id="SignalP"/>
    </source>
</evidence>
<dbReference type="eggNOG" id="COG2010">
    <property type="taxonomic scope" value="Bacteria"/>
</dbReference>
<dbReference type="GO" id="GO:0009055">
    <property type="term" value="F:electron transfer activity"/>
    <property type="evidence" value="ECO:0007669"/>
    <property type="project" value="InterPro"/>
</dbReference>
<keyword evidence="5" id="KW-0732">Signal</keyword>
<keyword evidence="2 4" id="KW-0479">Metal-binding</keyword>
<name>A4GA17_HERAR</name>
<dbReference type="SUPFAM" id="SSF46626">
    <property type="entry name" value="Cytochrome c"/>
    <property type="match status" value="2"/>
</dbReference>
<accession>A4GA17</accession>
<dbReference type="PROSITE" id="PS51007">
    <property type="entry name" value="CYTC"/>
    <property type="match status" value="2"/>
</dbReference>
<dbReference type="InterPro" id="IPR036909">
    <property type="entry name" value="Cyt_c-like_dom_sf"/>
</dbReference>
<feature type="signal peptide" evidence="5">
    <location>
        <begin position="1"/>
        <end position="21"/>
    </location>
</feature>
<dbReference type="Gene3D" id="1.10.760.10">
    <property type="entry name" value="Cytochrome c-like domain"/>
    <property type="match status" value="2"/>
</dbReference>
<protein>
    <submittedName>
        <fullName evidence="7">Cytochrome c, class I</fullName>
    </submittedName>
</protein>
<evidence type="ECO:0000313" key="7">
    <source>
        <dbReference type="EMBL" id="CAL63354.1"/>
    </source>
</evidence>
<dbReference type="STRING" id="204773.HEAR3247"/>
<feature type="chain" id="PRO_5002668283" evidence="5">
    <location>
        <begin position="22"/>
        <end position="231"/>
    </location>
</feature>
<organism evidence="7 8">
    <name type="scientific">Herminiimonas arsenicoxydans</name>
    <dbReference type="NCBI Taxonomy" id="204773"/>
    <lineage>
        <taxon>Bacteria</taxon>
        <taxon>Pseudomonadati</taxon>
        <taxon>Pseudomonadota</taxon>
        <taxon>Betaproteobacteria</taxon>
        <taxon>Burkholderiales</taxon>
        <taxon>Oxalobacteraceae</taxon>
        <taxon>Herminiimonas</taxon>
    </lineage>
</organism>
<keyword evidence="3 4" id="KW-0408">Iron</keyword>
<dbReference type="KEGG" id="har:HEAR3247"/>
<evidence type="ECO:0000313" key="8">
    <source>
        <dbReference type="Proteomes" id="UP000006697"/>
    </source>
</evidence>
<reference evidence="7 8" key="1">
    <citation type="journal article" date="2007" name="PLoS Genet.">
        <title>A tale of two oxidation states: bacterial colonization of arsenic-rich environments.</title>
        <authorList>
            <person name="Muller D."/>
            <person name="Medigue C."/>
            <person name="Koechler S."/>
            <person name="Barbe V."/>
            <person name="Barakat M."/>
            <person name="Talla E."/>
            <person name="Bonnefoy V."/>
            <person name="Krin E."/>
            <person name="Arsene-Ploetze F."/>
            <person name="Carapito C."/>
            <person name="Chandler M."/>
            <person name="Cournoyer B."/>
            <person name="Cruveiller S."/>
            <person name="Dossat C."/>
            <person name="Duval S."/>
            <person name="Heymann M."/>
            <person name="Leize E."/>
            <person name="Lieutaud A."/>
            <person name="Lievremont D."/>
            <person name="Makita Y."/>
            <person name="Mangenot S."/>
            <person name="Nitschke W."/>
            <person name="Ortet P."/>
            <person name="Perdrial N."/>
            <person name="Schoepp B."/>
            <person name="Siguier N."/>
            <person name="Simeonova D.D."/>
            <person name="Rouy Z."/>
            <person name="Segurens B."/>
            <person name="Turlin E."/>
            <person name="Vallenet D."/>
            <person name="Van Dorsselaer A."/>
            <person name="Weiss S."/>
            <person name="Weissenbach J."/>
            <person name="Lett M.C."/>
            <person name="Danchin A."/>
            <person name="Bertin P.N."/>
        </authorList>
    </citation>
    <scope>NUCLEOTIDE SEQUENCE [LARGE SCALE GENOMIC DNA]</scope>
    <source>
        <strain evidence="8">ULPAs1</strain>
    </source>
</reference>